<feature type="domain" description="RNA polymerase sigma factor 70 region 4 type 2" evidence="1">
    <location>
        <begin position="95"/>
        <end position="146"/>
    </location>
</feature>
<evidence type="ECO:0000313" key="3">
    <source>
        <dbReference type="Proteomes" id="UP001231941"/>
    </source>
</evidence>
<dbReference type="Proteomes" id="UP001231941">
    <property type="component" value="Unassembled WGS sequence"/>
</dbReference>
<comment type="caution">
    <text evidence="2">The sequence shown here is derived from an EMBL/GenBank/DDBJ whole genome shotgun (WGS) entry which is preliminary data.</text>
</comment>
<reference evidence="2 3" key="1">
    <citation type="submission" date="2023-08" db="EMBL/GenBank/DDBJ databases">
        <authorList>
            <person name="Park J.-S."/>
        </authorList>
    </citation>
    <scope>NUCLEOTIDE SEQUENCE [LARGE SCALE GENOMIC DNA]</scope>
    <source>
        <strain evidence="2 3">2205SS18-9</strain>
    </source>
</reference>
<protein>
    <submittedName>
        <fullName evidence="2">Sigma factor-like helix-turn-helix DNA-binding protein</fullName>
    </submittedName>
</protein>
<gene>
    <name evidence="2" type="ORF">Q5Y73_07800</name>
</gene>
<accession>A0ABT9IYX9</accession>
<keyword evidence="3" id="KW-1185">Reference proteome</keyword>
<evidence type="ECO:0000313" key="2">
    <source>
        <dbReference type="EMBL" id="MDP5274004.1"/>
    </source>
</evidence>
<evidence type="ECO:0000259" key="1">
    <source>
        <dbReference type="Pfam" id="PF08281"/>
    </source>
</evidence>
<dbReference type="InterPro" id="IPR013324">
    <property type="entry name" value="RNA_pol_sigma_r3/r4-like"/>
</dbReference>
<dbReference type="CDD" id="cd06171">
    <property type="entry name" value="Sigma70_r4"/>
    <property type="match status" value="1"/>
</dbReference>
<dbReference type="Gene3D" id="1.10.10.10">
    <property type="entry name" value="Winged helix-like DNA-binding domain superfamily/Winged helix DNA-binding domain"/>
    <property type="match status" value="1"/>
</dbReference>
<proteinExistence type="predicted"/>
<dbReference type="InterPro" id="IPR036388">
    <property type="entry name" value="WH-like_DNA-bd_sf"/>
</dbReference>
<dbReference type="RefSeq" id="WP_305991295.1">
    <property type="nucleotide sequence ID" value="NZ_JAVAMP010000002.1"/>
</dbReference>
<dbReference type="EMBL" id="JAVAMP010000002">
    <property type="protein sequence ID" value="MDP5274004.1"/>
    <property type="molecule type" value="Genomic_DNA"/>
</dbReference>
<name>A0ABT9IYX9_9BACL</name>
<dbReference type="InterPro" id="IPR013249">
    <property type="entry name" value="RNA_pol_sigma70_r4_t2"/>
</dbReference>
<sequence length="159" mass="18466">MEQLLKQYKDTRRSLTQLKDKTTKKHEREIIGSMISDCEYVIRWIEKGGEPGTVRGIERRSVYQNTKVWDPLWMQSFVSPESHGGFTKITDFERFQIEDALSTLSDRERQCFTLHYGLCFSMSQIANELAVTKASVQEYLDRADKKINDSKSNSLFLVG</sequence>
<dbReference type="SUPFAM" id="SSF88659">
    <property type="entry name" value="Sigma3 and sigma4 domains of RNA polymerase sigma factors"/>
    <property type="match status" value="1"/>
</dbReference>
<organism evidence="2 3">
    <name type="scientific">Chengkuizengella axinellae</name>
    <dbReference type="NCBI Taxonomy" id="3064388"/>
    <lineage>
        <taxon>Bacteria</taxon>
        <taxon>Bacillati</taxon>
        <taxon>Bacillota</taxon>
        <taxon>Bacilli</taxon>
        <taxon>Bacillales</taxon>
        <taxon>Paenibacillaceae</taxon>
        <taxon>Chengkuizengella</taxon>
    </lineage>
</organism>
<dbReference type="NCBIfam" id="NF005385">
    <property type="entry name" value="PRK06930.1"/>
    <property type="match status" value="1"/>
</dbReference>
<dbReference type="Pfam" id="PF08281">
    <property type="entry name" value="Sigma70_r4_2"/>
    <property type="match status" value="1"/>
</dbReference>